<sequence>MRSERWSAPTRELTLPERIAWVLGDEDGRPVSSLTEPAGLLVAAAMVELLLDASLLDAGSSYRRGPVEPTDPLLCWVADGLLRQGGHKSDLGHAVTGPRGAQMIRRTMDRLVERGLAHREPRRVFGYLAMPVFGSALRVHETNALHHDRSVVRQVLDGAEPDEDTAMVVVLLHHGRRVRALHPLDVGTAADRSRAIASGRFVRPGIDQDIVRLVSPTVQTVLAALTATEVLSSGG</sequence>
<keyword evidence="3" id="KW-0446">Lipid-binding</keyword>
<dbReference type="RefSeq" id="WP_179796691.1">
    <property type="nucleotide sequence ID" value="NZ_BAABHP010000001.1"/>
</dbReference>
<keyword evidence="4" id="KW-0472">Membrane</keyword>
<dbReference type="Gene3D" id="1.10.3630.10">
    <property type="entry name" value="yeast vps74-n-term truncation variant domain like"/>
    <property type="match status" value="1"/>
</dbReference>
<dbReference type="InterPro" id="IPR038261">
    <property type="entry name" value="GPP34-like_sf"/>
</dbReference>
<dbReference type="EMBL" id="JACCBN010000001">
    <property type="protein sequence ID" value="NYD39365.1"/>
    <property type="molecule type" value="Genomic_DNA"/>
</dbReference>
<reference evidence="5 6" key="1">
    <citation type="submission" date="2020-07" db="EMBL/GenBank/DDBJ databases">
        <title>Sequencing the genomes of 1000 actinobacteria strains.</title>
        <authorList>
            <person name="Klenk H.-P."/>
        </authorList>
    </citation>
    <scope>NUCLEOTIDE SEQUENCE [LARGE SCALE GENOMIC DNA]</scope>
    <source>
        <strain evidence="5 6">DSM 45772</strain>
    </source>
</reference>
<evidence type="ECO:0000256" key="3">
    <source>
        <dbReference type="ARBA" id="ARBA00023121"/>
    </source>
</evidence>
<evidence type="ECO:0000313" key="5">
    <source>
        <dbReference type="EMBL" id="NYD39365.1"/>
    </source>
</evidence>
<name>A0A7Y9E1S7_9PSEU</name>
<dbReference type="Proteomes" id="UP000535890">
    <property type="component" value="Unassembled WGS sequence"/>
</dbReference>
<keyword evidence="6" id="KW-1185">Reference proteome</keyword>
<evidence type="ECO:0000256" key="1">
    <source>
        <dbReference type="ARBA" id="ARBA00004255"/>
    </source>
</evidence>
<comment type="caution">
    <text evidence="5">The sequence shown here is derived from an EMBL/GenBank/DDBJ whole genome shotgun (WGS) entry which is preliminary data.</text>
</comment>
<protein>
    <recommendedName>
        <fullName evidence="7">Golgi phosphoprotein 3 GPP34</fullName>
    </recommendedName>
</protein>
<proteinExistence type="predicted"/>
<comment type="subcellular location">
    <subcellularLocation>
        <location evidence="1">Golgi apparatus membrane</location>
        <topology evidence="1">Peripheral membrane protein</topology>
        <orientation evidence="1">Cytoplasmic side</orientation>
    </subcellularLocation>
</comment>
<dbReference type="GO" id="GO:0005737">
    <property type="term" value="C:cytoplasm"/>
    <property type="evidence" value="ECO:0007669"/>
    <property type="project" value="UniProtKB-ARBA"/>
</dbReference>
<organism evidence="5 6">
    <name type="scientific">Actinomycetospora corticicola</name>
    <dbReference type="NCBI Taxonomy" id="663602"/>
    <lineage>
        <taxon>Bacteria</taxon>
        <taxon>Bacillati</taxon>
        <taxon>Actinomycetota</taxon>
        <taxon>Actinomycetes</taxon>
        <taxon>Pseudonocardiales</taxon>
        <taxon>Pseudonocardiaceae</taxon>
        <taxon>Actinomycetospora</taxon>
    </lineage>
</organism>
<dbReference type="GO" id="GO:0012505">
    <property type="term" value="C:endomembrane system"/>
    <property type="evidence" value="ECO:0007669"/>
    <property type="project" value="UniProtKB-ARBA"/>
</dbReference>
<dbReference type="InterPro" id="IPR008628">
    <property type="entry name" value="GPP34-like"/>
</dbReference>
<evidence type="ECO:0000256" key="4">
    <source>
        <dbReference type="ARBA" id="ARBA00023136"/>
    </source>
</evidence>
<dbReference type="AlphaFoldDB" id="A0A7Y9E1S7"/>
<evidence type="ECO:0008006" key="7">
    <source>
        <dbReference type="Google" id="ProtNLM"/>
    </source>
</evidence>
<evidence type="ECO:0000313" key="6">
    <source>
        <dbReference type="Proteomes" id="UP000535890"/>
    </source>
</evidence>
<dbReference type="GO" id="GO:0070273">
    <property type="term" value="F:phosphatidylinositol-4-phosphate binding"/>
    <property type="evidence" value="ECO:0007669"/>
    <property type="project" value="InterPro"/>
</dbReference>
<accession>A0A7Y9E1S7</accession>
<evidence type="ECO:0000256" key="2">
    <source>
        <dbReference type="ARBA" id="ARBA00023034"/>
    </source>
</evidence>
<dbReference type="Pfam" id="PF05719">
    <property type="entry name" value="GPP34"/>
    <property type="match status" value="1"/>
</dbReference>
<gene>
    <name evidence="5" type="ORF">BJ983_005467</name>
</gene>
<keyword evidence="2" id="KW-0333">Golgi apparatus</keyword>